<dbReference type="Pfam" id="PF12680">
    <property type="entry name" value="SnoaL_2"/>
    <property type="match status" value="1"/>
</dbReference>
<dbReference type="AlphaFoldDB" id="A0A7W9Q9L2"/>
<dbReference type="InterPro" id="IPR032710">
    <property type="entry name" value="NTF2-like_dom_sf"/>
</dbReference>
<name>A0A7W9Q9L2_9ACTN</name>
<protein>
    <recommendedName>
        <fullName evidence="1">SnoaL-like domain-containing protein</fullName>
    </recommendedName>
</protein>
<proteinExistence type="predicted"/>
<dbReference type="Proteomes" id="UP000588098">
    <property type="component" value="Unassembled WGS sequence"/>
</dbReference>
<evidence type="ECO:0000313" key="2">
    <source>
        <dbReference type="EMBL" id="MBB5935698.1"/>
    </source>
</evidence>
<dbReference type="Gene3D" id="3.10.450.50">
    <property type="match status" value="1"/>
</dbReference>
<gene>
    <name evidence="2" type="ORF">FHS42_002760</name>
</gene>
<evidence type="ECO:0000259" key="1">
    <source>
        <dbReference type="Pfam" id="PF12680"/>
    </source>
</evidence>
<organism evidence="2 3">
    <name type="scientific">Streptomyces zagrosensis</name>
    <dbReference type="NCBI Taxonomy" id="1042984"/>
    <lineage>
        <taxon>Bacteria</taxon>
        <taxon>Bacillati</taxon>
        <taxon>Actinomycetota</taxon>
        <taxon>Actinomycetes</taxon>
        <taxon>Kitasatosporales</taxon>
        <taxon>Streptomycetaceae</taxon>
        <taxon>Streptomyces</taxon>
    </lineage>
</organism>
<sequence length="151" mass="16856">MSPTERHRGDLTRDQLEAAVLCYFQACNKVDRALFAQCLAEDVVHYLAVGMHGPIRGIDPVVERWGADVAANSSSWVVDGVYADERTRTAVCEWTSFKPGLGTVLRGTEVYRFNEAGLIDEVRIYYAARRDDTVSANELEGYPYAERGFAT</sequence>
<evidence type="ECO:0000313" key="3">
    <source>
        <dbReference type="Proteomes" id="UP000588098"/>
    </source>
</evidence>
<keyword evidence="3" id="KW-1185">Reference proteome</keyword>
<accession>A0A7W9Q9L2</accession>
<dbReference type="InterPro" id="IPR037401">
    <property type="entry name" value="SnoaL-like"/>
</dbReference>
<feature type="domain" description="SnoaL-like" evidence="1">
    <location>
        <begin position="23"/>
        <end position="121"/>
    </location>
</feature>
<comment type="caution">
    <text evidence="2">The sequence shown here is derived from an EMBL/GenBank/DDBJ whole genome shotgun (WGS) entry which is preliminary data.</text>
</comment>
<reference evidence="2 3" key="1">
    <citation type="submission" date="2020-08" db="EMBL/GenBank/DDBJ databases">
        <title>Genomic Encyclopedia of Type Strains, Phase III (KMG-III): the genomes of soil and plant-associated and newly described type strains.</title>
        <authorList>
            <person name="Whitman W."/>
        </authorList>
    </citation>
    <scope>NUCLEOTIDE SEQUENCE [LARGE SCALE GENOMIC DNA]</scope>
    <source>
        <strain evidence="2 3">CECT 8305</strain>
    </source>
</reference>
<dbReference type="SUPFAM" id="SSF54427">
    <property type="entry name" value="NTF2-like"/>
    <property type="match status" value="1"/>
</dbReference>
<dbReference type="EMBL" id="JACHJL010000005">
    <property type="protein sequence ID" value="MBB5935698.1"/>
    <property type="molecule type" value="Genomic_DNA"/>
</dbReference>
<dbReference type="RefSeq" id="WP_246494618.1">
    <property type="nucleotide sequence ID" value="NZ_JACHJL010000005.1"/>
</dbReference>